<dbReference type="Proteomes" id="UP000271624">
    <property type="component" value="Unassembled WGS sequence"/>
</dbReference>
<evidence type="ECO:0008006" key="3">
    <source>
        <dbReference type="Google" id="ProtNLM"/>
    </source>
</evidence>
<dbReference type="EMBL" id="RSCL01000003">
    <property type="protein sequence ID" value="RUT08599.1"/>
    <property type="molecule type" value="Genomic_DNA"/>
</dbReference>
<reference evidence="1" key="2">
    <citation type="journal article" date="2019" name="Genome Biol. Evol.">
        <title>Day and night: Metabolic profiles and evolutionary relationships of six axenic non-marine cyanobacteria.</title>
        <authorList>
            <person name="Will S.E."/>
            <person name="Henke P."/>
            <person name="Boedeker C."/>
            <person name="Huang S."/>
            <person name="Brinkmann H."/>
            <person name="Rohde M."/>
            <person name="Jarek M."/>
            <person name="Friedl T."/>
            <person name="Seufert S."/>
            <person name="Schumacher M."/>
            <person name="Overmann J."/>
            <person name="Neumann-Schaal M."/>
            <person name="Petersen J."/>
        </authorList>
    </citation>
    <scope>NUCLEOTIDE SEQUENCE [LARGE SCALE GENOMIC DNA]</scope>
    <source>
        <strain evidence="1">PCC 7102</strain>
    </source>
</reference>
<accession>A0A433VR89</accession>
<sequence>MRSICRRLKSRFRKKDYSISLFSGKEFNVDITKGLNGSPDFLISTSPEQYYIKAPVMVLVEAKNQDINSGLGQCASEMIAAQIFNQKNNQTLDTIYGCITTGILWKFLKLEQQKLYIDIYEIALRPIDHLLGIFMQILN</sequence>
<organism evidence="1 2">
    <name type="scientific">Dulcicalothrix desertica PCC 7102</name>
    <dbReference type="NCBI Taxonomy" id="232991"/>
    <lineage>
        <taxon>Bacteria</taxon>
        <taxon>Bacillati</taxon>
        <taxon>Cyanobacteriota</taxon>
        <taxon>Cyanophyceae</taxon>
        <taxon>Nostocales</taxon>
        <taxon>Calotrichaceae</taxon>
        <taxon>Dulcicalothrix</taxon>
    </lineage>
</organism>
<comment type="caution">
    <text evidence="1">The sequence shown here is derived from an EMBL/GenBank/DDBJ whole genome shotgun (WGS) entry which is preliminary data.</text>
</comment>
<gene>
    <name evidence="1" type="ORF">DSM106972_017670</name>
</gene>
<evidence type="ECO:0000313" key="1">
    <source>
        <dbReference type="EMBL" id="RUT08599.1"/>
    </source>
</evidence>
<protein>
    <recommendedName>
        <fullName evidence="3">Type I restriction enzyme R protein N-terminal domain-containing protein</fullName>
    </recommendedName>
</protein>
<dbReference type="AlphaFoldDB" id="A0A433VR89"/>
<evidence type="ECO:0000313" key="2">
    <source>
        <dbReference type="Proteomes" id="UP000271624"/>
    </source>
</evidence>
<proteinExistence type="predicted"/>
<name>A0A433VR89_9CYAN</name>
<keyword evidence="2" id="KW-1185">Reference proteome</keyword>
<reference evidence="1" key="1">
    <citation type="submission" date="2018-12" db="EMBL/GenBank/DDBJ databases">
        <authorList>
            <person name="Will S."/>
            <person name="Neumann-Schaal M."/>
            <person name="Henke P."/>
        </authorList>
    </citation>
    <scope>NUCLEOTIDE SEQUENCE</scope>
    <source>
        <strain evidence="1">PCC 7102</strain>
    </source>
</reference>
<dbReference type="RefSeq" id="WP_233787580.1">
    <property type="nucleotide sequence ID" value="NZ_RSCL01000003.1"/>
</dbReference>